<dbReference type="InterPro" id="IPR012834">
    <property type="entry name" value="FlgG_G_neg"/>
</dbReference>
<evidence type="ECO:0000313" key="12">
    <source>
        <dbReference type="EMBL" id="CCG06827.1"/>
    </source>
</evidence>
<proteinExistence type="inferred from homology"/>
<accession>H6SME4</accession>
<evidence type="ECO:0000259" key="10">
    <source>
        <dbReference type="Pfam" id="PF06429"/>
    </source>
</evidence>
<reference evidence="12 13" key="1">
    <citation type="submission" date="2012-02" db="EMBL/GenBank/DDBJ databases">
        <title>Shotgun genome sequence of Phaeospirillum photometricum DSM 122.</title>
        <authorList>
            <person name="Duquesne K."/>
            <person name="Sturgis J."/>
        </authorList>
    </citation>
    <scope>NUCLEOTIDE SEQUENCE [LARGE SCALE GENOMIC DNA]</scope>
    <source>
        <strain evidence="13">DSM122</strain>
    </source>
</reference>
<protein>
    <recommendedName>
        <fullName evidence="3 6">Flagellar basal-body rod protein FlgG</fullName>
    </recommendedName>
    <alternativeName>
        <fullName evidence="5 7">Distal rod protein</fullName>
    </alternativeName>
</protein>
<feature type="domain" description="Flagellar basal-body/hook protein C-terminal" evidence="10">
    <location>
        <begin position="262"/>
        <end position="303"/>
    </location>
</feature>
<feature type="domain" description="Flagellar basal body rod protein N-terminal" evidence="9">
    <location>
        <begin position="50"/>
        <end position="80"/>
    </location>
</feature>
<evidence type="ECO:0000259" key="9">
    <source>
        <dbReference type="Pfam" id="PF00460"/>
    </source>
</evidence>
<dbReference type="InterPro" id="IPR010930">
    <property type="entry name" value="Flg_bb/hook_C_dom"/>
</dbReference>
<name>H6SME4_PARPM</name>
<dbReference type="GO" id="GO:0071978">
    <property type="term" value="P:bacterial-type flagellum-dependent swarming motility"/>
    <property type="evidence" value="ECO:0007669"/>
    <property type="project" value="TreeGrafter"/>
</dbReference>
<dbReference type="Pfam" id="PF06429">
    <property type="entry name" value="Flg_bbr_C"/>
    <property type="match status" value="1"/>
</dbReference>
<dbReference type="PATRIC" id="fig|1150469.3.peg.252"/>
<dbReference type="eggNOG" id="COG4786">
    <property type="taxonomic scope" value="Bacteria"/>
</dbReference>
<organism evidence="12 13">
    <name type="scientific">Pararhodospirillum photometricum DSM 122</name>
    <dbReference type="NCBI Taxonomy" id="1150469"/>
    <lineage>
        <taxon>Bacteria</taxon>
        <taxon>Pseudomonadati</taxon>
        <taxon>Pseudomonadota</taxon>
        <taxon>Alphaproteobacteria</taxon>
        <taxon>Rhodospirillales</taxon>
        <taxon>Rhodospirillaceae</taxon>
        <taxon>Pararhodospirillum</taxon>
    </lineage>
</organism>
<feature type="domain" description="Flagellar hook protein FlgE/F/G-like D1" evidence="11">
    <location>
        <begin position="142"/>
        <end position="205"/>
    </location>
</feature>
<comment type="subcellular location">
    <subcellularLocation>
        <location evidence="1 7">Bacterial flagellum basal body</location>
    </subcellularLocation>
</comment>
<dbReference type="AlphaFoldDB" id="H6SME4"/>
<evidence type="ECO:0000313" key="13">
    <source>
        <dbReference type="Proteomes" id="UP000033220"/>
    </source>
</evidence>
<comment type="subunit">
    <text evidence="7">The basal body constitutes a major portion of the flagellar organelle and consists of four rings (L,P,S, and M) mounted on a central rod. The rod consists of about 26 subunits of FlgG in the distal portion, and FlgB, FlgC and FlgF are thought to build up the proximal portion of the rod with about 6 subunits each.</text>
</comment>
<gene>
    <name evidence="12" type="ORF">RSPPHO_00201</name>
</gene>
<dbReference type="EMBL" id="HE663493">
    <property type="protein sequence ID" value="CCG06827.1"/>
    <property type="molecule type" value="Genomic_DNA"/>
</dbReference>
<evidence type="ECO:0000256" key="2">
    <source>
        <dbReference type="ARBA" id="ARBA00009677"/>
    </source>
</evidence>
<dbReference type="STRING" id="1150469.RSPPHO_00201"/>
<dbReference type="Proteomes" id="UP000033220">
    <property type="component" value="Chromosome DSM 122"/>
</dbReference>
<evidence type="ECO:0000256" key="1">
    <source>
        <dbReference type="ARBA" id="ARBA00004117"/>
    </source>
</evidence>
<evidence type="ECO:0000256" key="4">
    <source>
        <dbReference type="ARBA" id="ARBA00023143"/>
    </source>
</evidence>
<sequence length="307" mass="32729">MMSSGPTTPRPASWSRKTSVRPTPTKFCPAPRPDGSPRRARRKRKAMRSLNIGATGMLAQQTNVEVISHNIANMNTTAYTRRRAEFHDLLYQNMRRVGADSSDTGTVVPTGVQLGLGVKTAAVYRITEQGSLTNTQNELDLALQGNGYFQIELPTGETGYTRDGSFQLSPTGEIVTHDGYKVSGLAAIPADAVEISVSAQGQVSYKQDGTTTMTAAGQIQTAIFANEAGLEAIGDNLFKETAASGAATTGNPGTNGHGTVLQGFLETSNVDVVTEITDLISAQRAYEMNSKVISTCDEMLSTLGRMK</sequence>
<dbReference type="InterPro" id="IPR001444">
    <property type="entry name" value="Flag_bb_rod_N"/>
</dbReference>
<dbReference type="SUPFAM" id="SSF117143">
    <property type="entry name" value="Flagellar hook protein flgE"/>
    <property type="match status" value="1"/>
</dbReference>
<dbReference type="Pfam" id="PF00460">
    <property type="entry name" value="Flg_bb_rod"/>
    <property type="match status" value="1"/>
</dbReference>
<dbReference type="HOGENOM" id="CLU_013687_0_1_5"/>
<keyword evidence="13" id="KW-1185">Reference proteome</keyword>
<keyword evidence="4 7" id="KW-0975">Bacterial flagellum</keyword>
<dbReference type="NCBIfam" id="TIGR03506">
    <property type="entry name" value="FlgEFG_subfam"/>
    <property type="match status" value="2"/>
</dbReference>
<evidence type="ECO:0000259" key="11">
    <source>
        <dbReference type="Pfam" id="PF22692"/>
    </source>
</evidence>
<dbReference type="InterPro" id="IPR037925">
    <property type="entry name" value="FlgE/F/G-like"/>
</dbReference>
<evidence type="ECO:0000256" key="7">
    <source>
        <dbReference type="RuleBase" id="RU362116"/>
    </source>
</evidence>
<dbReference type="NCBIfam" id="TIGR02488">
    <property type="entry name" value="flgG_G_neg"/>
    <property type="match status" value="1"/>
</dbReference>
<dbReference type="PANTHER" id="PTHR30435">
    <property type="entry name" value="FLAGELLAR PROTEIN"/>
    <property type="match status" value="1"/>
</dbReference>
<comment type="similarity">
    <text evidence="2 7">Belongs to the flagella basal body rod proteins family.</text>
</comment>
<dbReference type="Pfam" id="PF22692">
    <property type="entry name" value="LlgE_F_G_D1"/>
    <property type="match status" value="1"/>
</dbReference>
<dbReference type="InterPro" id="IPR053967">
    <property type="entry name" value="LlgE_F_G-like_D1"/>
</dbReference>
<evidence type="ECO:0000256" key="6">
    <source>
        <dbReference type="NCBIfam" id="TIGR02488"/>
    </source>
</evidence>
<evidence type="ECO:0000256" key="8">
    <source>
        <dbReference type="SAM" id="MobiDB-lite"/>
    </source>
</evidence>
<evidence type="ECO:0000256" key="5">
    <source>
        <dbReference type="ARBA" id="ARBA00032912"/>
    </source>
</evidence>
<dbReference type="PANTHER" id="PTHR30435:SF19">
    <property type="entry name" value="FLAGELLAR BASAL-BODY ROD PROTEIN FLGG"/>
    <property type="match status" value="1"/>
</dbReference>
<dbReference type="KEGG" id="rpm:RSPPHO_00201"/>
<feature type="region of interest" description="Disordered" evidence="8">
    <location>
        <begin position="1"/>
        <end position="45"/>
    </location>
</feature>
<dbReference type="GO" id="GO:0009426">
    <property type="term" value="C:bacterial-type flagellum basal body, distal rod"/>
    <property type="evidence" value="ECO:0007669"/>
    <property type="project" value="UniProtKB-UniRule"/>
</dbReference>
<dbReference type="InterPro" id="IPR020013">
    <property type="entry name" value="Flagellar_FlgE/F/G"/>
</dbReference>
<evidence type="ECO:0000256" key="3">
    <source>
        <dbReference type="ARBA" id="ARBA00017948"/>
    </source>
</evidence>